<reference evidence="2" key="1">
    <citation type="submission" date="2016-10" db="EMBL/GenBank/DDBJ databases">
        <authorList>
            <person name="Varghese N."/>
            <person name="Submissions S."/>
        </authorList>
    </citation>
    <scope>NUCLEOTIDE SEQUENCE [LARGE SCALE GENOMIC DNA]</scope>
    <source>
        <strain evidence="2">YR281</strain>
    </source>
</reference>
<name>A0A7Z7B575_9BURK</name>
<protein>
    <submittedName>
        <fullName evidence="2">Uncharacterized protein</fullName>
    </submittedName>
</protein>
<feature type="region of interest" description="Disordered" evidence="1">
    <location>
        <begin position="65"/>
        <end position="95"/>
    </location>
</feature>
<evidence type="ECO:0000313" key="2">
    <source>
        <dbReference type="EMBL" id="SDH66939.1"/>
    </source>
</evidence>
<dbReference type="EMBL" id="FNDI01000006">
    <property type="protein sequence ID" value="SDH66939.1"/>
    <property type="molecule type" value="Genomic_DNA"/>
</dbReference>
<evidence type="ECO:0000313" key="3">
    <source>
        <dbReference type="Proteomes" id="UP000198900"/>
    </source>
</evidence>
<keyword evidence="3" id="KW-1185">Reference proteome</keyword>
<organism evidence="2 3">
    <name type="scientific">Paraburkholderia steynii</name>
    <dbReference type="NCBI Taxonomy" id="1245441"/>
    <lineage>
        <taxon>Bacteria</taxon>
        <taxon>Pseudomonadati</taxon>
        <taxon>Pseudomonadota</taxon>
        <taxon>Betaproteobacteria</taxon>
        <taxon>Burkholderiales</taxon>
        <taxon>Burkholderiaceae</taxon>
        <taxon>Paraburkholderia</taxon>
    </lineage>
</organism>
<feature type="compositionally biased region" description="Low complexity" evidence="1">
    <location>
        <begin position="10"/>
        <end position="19"/>
    </location>
</feature>
<dbReference type="Proteomes" id="UP000198900">
    <property type="component" value="Unassembled WGS sequence"/>
</dbReference>
<feature type="region of interest" description="Disordered" evidence="1">
    <location>
        <begin position="1"/>
        <end position="20"/>
    </location>
</feature>
<accession>A0A7Z7B575</accession>
<sequence>MLRPQDERAAGAGAQNLLGGPEGVGAFGCFDLQQLVEREPDVIEAQAVWNMRRLYQRDGTIAQRTQCRPQQAHLTDTRHLNQQVDQRTDGPATTG</sequence>
<evidence type="ECO:0000256" key="1">
    <source>
        <dbReference type="SAM" id="MobiDB-lite"/>
    </source>
</evidence>
<gene>
    <name evidence="2" type="ORF">SAMN04487926_106316</name>
</gene>
<proteinExistence type="predicted"/>
<dbReference type="AlphaFoldDB" id="A0A7Z7B575"/>
<comment type="caution">
    <text evidence="2">The sequence shown here is derived from an EMBL/GenBank/DDBJ whole genome shotgun (WGS) entry which is preliminary data.</text>
</comment>